<dbReference type="PROSITE" id="PS50931">
    <property type="entry name" value="HTH_LYSR"/>
    <property type="match status" value="1"/>
</dbReference>
<evidence type="ECO:0000256" key="2">
    <source>
        <dbReference type="ARBA" id="ARBA00023015"/>
    </source>
</evidence>
<dbReference type="PANTHER" id="PTHR30293:SF0">
    <property type="entry name" value="NITROGEN ASSIMILATION REGULATORY PROTEIN NAC"/>
    <property type="match status" value="1"/>
</dbReference>
<evidence type="ECO:0000313" key="8">
    <source>
        <dbReference type="Proteomes" id="UP001165384"/>
    </source>
</evidence>
<reference evidence="7" key="1">
    <citation type="submission" date="2022-01" db="EMBL/GenBank/DDBJ databases">
        <authorList>
            <person name="Jo J.-H."/>
            <person name="Im W.-T."/>
        </authorList>
    </citation>
    <scope>NUCLEOTIDE SEQUENCE</scope>
    <source>
        <strain evidence="7">XY25</strain>
    </source>
</reference>
<dbReference type="RefSeq" id="WP_275708083.1">
    <property type="nucleotide sequence ID" value="NZ_JAKLTN010000001.1"/>
</dbReference>
<accession>A0ABS9JZG7</accession>
<sequence>MELRQLRYFLAIAEHGSFSKAASAVFVAQSALSQQLAQLESELGQPLFQRLPRGVELTAAGRAFHPHALAILRQVEDARQSVTQAEGEAVGKVIFGIPHSISQALALPLLKAVRAALPRVELELTEELTGNLVPQLRTGLLHLAVLFDDGRLDEFRCHPLLDEALLLISPADAPDAPSGPIGLRDALRLPLILPAQPHGVRPIVEAAARQAGLAAPNVVADISSISILRTSLLAGLGHTLLPPMPMQRELERGELRAVPIAPEHLSRRVMLCASRHIPASAATLAVARVVQTLVGELCRDGSWREGRLIAKEQAPFLDMRTEG</sequence>
<dbReference type="Pfam" id="PF03466">
    <property type="entry name" value="LysR_substrate"/>
    <property type="match status" value="1"/>
</dbReference>
<dbReference type="Gene3D" id="1.10.10.10">
    <property type="entry name" value="Winged helix-like DNA-binding domain superfamily/Winged helix DNA-binding domain"/>
    <property type="match status" value="1"/>
</dbReference>
<evidence type="ECO:0000313" key="7">
    <source>
        <dbReference type="EMBL" id="MCG2576304.1"/>
    </source>
</evidence>
<gene>
    <name evidence="7" type="ORF">LZ012_04775</name>
</gene>
<dbReference type="EMBL" id="JAKLTN010000001">
    <property type="protein sequence ID" value="MCG2576304.1"/>
    <property type="molecule type" value="Genomic_DNA"/>
</dbReference>
<dbReference type="PANTHER" id="PTHR30293">
    <property type="entry name" value="TRANSCRIPTIONAL REGULATORY PROTEIN NAC-RELATED"/>
    <property type="match status" value="1"/>
</dbReference>
<protein>
    <submittedName>
        <fullName evidence="7">LysR substrate-binding domain-containing protein</fullName>
    </submittedName>
</protein>
<dbReference type="Proteomes" id="UP001165384">
    <property type="component" value="Unassembled WGS sequence"/>
</dbReference>
<name>A0ABS9JZG7_9RHOO</name>
<comment type="caution">
    <text evidence="7">The sequence shown here is derived from an EMBL/GenBank/DDBJ whole genome shotgun (WGS) entry which is preliminary data.</text>
</comment>
<keyword evidence="3" id="KW-0238">DNA-binding</keyword>
<dbReference type="PRINTS" id="PR00039">
    <property type="entry name" value="HTHLYSR"/>
</dbReference>
<dbReference type="InterPro" id="IPR036388">
    <property type="entry name" value="WH-like_DNA-bd_sf"/>
</dbReference>
<organism evidence="7 8">
    <name type="scientific">Dechloromonas hankyongensis</name>
    <dbReference type="NCBI Taxonomy" id="2908002"/>
    <lineage>
        <taxon>Bacteria</taxon>
        <taxon>Pseudomonadati</taxon>
        <taxon>Pseudomonadota</taxon>
        <taxon>Betaproteobacteria</taxon>
        <taxon>Rhodocyclales</taxon>
        <taxon>Azonexaceae</taxon>
        <taxon>Dechloromonas</taxon>
    </lineage>
</organism>
<keyword evidence="5" id="KW-0804">Transcription</keyword>
<feature type="domain" description="HTH lysR-type" evidence="6">
    <location>
        <begin position="1"/>
        <end position="58"/>
    </location>
</feature>
<evidence type="ECO:0000259" key="6">
    <source>
        <dbReference type="PROSITE" id="PS50931"/>
    </source>
</evidence>
<dbReference type="SUPFAM" id="SSF46785">
    <property type="entry name" value="Winged helix' DNA-binding domain"/>
    <property type="match status" value="1"/>
</dbReference>
<dbReference type="Gene3D" id="3.40.190.290">
    <property type="match status" value="1"/>
</dbReference>
<dbReference type="InterPro" id="IPR000847">
    <property type="entry name" value="LysR_HTH_N"/>
</dbReference>
<keyword evidence="8" id="KW-1185">Reference proteome</keyword>
<evidence type="ECO:0000256" key="3">
    <source>
        <dbReference type="ARBA" id="ARBA00023125"/>
    </source>
</evidence>
<proteinExistence type="inferred from homology"/>
<keyword evidence="4" id="KW-0010">Activator</keyword>
<comment type="similarity">
    <text evidence="1">Belongs to the LysR transcriptional regulatory family.</text>
</comment>
<keyword evidence="2" id="KW-0805">Transcription regulation</keyword>
<dbReference type="InterPro" id="IPR036390">
    <property type="entry name" value="WH_DNA-bd_sf"/>
</dbReference>
<dbReference type="InterPro" id="IPR005119">
    <property type="entry name" value="LysR_subst-bd"/>
</dbReference>
<evidence type="ECO:0000256" key="1">
    <source>
        <dbReference type="ARBA" id="ARBA00009437"/>
    </source>
</evidence>
<evidence type="ECO:0000256" key="4">
    <source>
        <dbReference type="ARBA" id="ARBA00023159"/>
    </source>
</evidence>
<dbReference type="Pfam" id="PF00126">
    <property type="entry name" value="HTH_1"/>
    <property type="match status" value="1"/>
</dbReference>
<dbReference type="SUPFAM" id="SSF53850">
    <property type="entry name" value="Periplasmic binding protein-like II"/>
    <property type="match status" value="1"/>
</dbReference>
<evidence type="ECO:0000256" key="5">
    <source>
        <dbReference type="ARBA" id="ARBA00023163"/>
    </source>
</evidence>